<proteinExistence type="predicted"/>
<dbReference type="KEGG" id="foc:113202230"/>
<keyword evidence="2" id="KW-0732">Signal</keyword>
<gene>
    <name evidence="5" type="primary">LOC113202230</name>
</gene>
<evidence type="ECO:0000313" key="5">
    <source>
        <dbReference type="RefSeq" id="XP_026272145.1"/>
    </source>
</evidence>
<sequence length="139" mass="14509">MATLPTLMALALALGASCCGAASTHTSAPSTTPTTTTTTTTTPTTTSTIASTRAACNSIVCQRDFNPVCARSPTTNERRSFANECDVRLFNCTFKRDFEMVDKTKPCEEDETEHAASAAAAAVVATTAETSSPKSTSKD</sequence>
<dbReference type="InterPro" id="IPR036058">
    <property type="entry name" value="Kazal_dom_sf"/>
</dbReference>
<feature type="chain" id="PRO_5026755174" evidence="2">
    <location>
        <begin position="22"/>
        <end position="139"/>
    </location>
</feature>
<dbReference type="SUPFAM" id="SSF100895">
    <property type="entry name" value="Kazal-type serine protease inhibitors"/>
    <property type="match status" value="1"/>
</dbReference>
<protein>
    <submittedName>
        <fullName evidence="5">Uncharacterized protein LOC113202230</fullName>
    </submittedName>
</protein>
<dbReference type="Gene3D" id="3.30.60.30">
    <property type="match status" value="1"/>
</dbReference>
<feature type="compositionally biased region" description="Low complexity" evidence="1">
    <location>
        <begin position="118"/>
        <end position="132"/>
    </location>
</feature>
<organism evidence="4 5">
    <name type="scientific">Frankliniella occidentalis</name>
    <name type="common">Western flower thrips</name>
    <name type="synonym">Euthrips occidentalis</name>
    <dbReference type="NCBI Taxonomy" id="133901"/>
    <lineage>
        <taxon>Eukaryota</taxon>
        <taxon>Metazoa</taxon>
        <taxon>Ecdysozoa</taxon>
        <taxon>Arthropoda</taxon>
        <taxon>Hexapoda</taxon>
        <taxon>Insecta</taxon>
        <taxon>Pterygota</taxon>
        <taxon>Neoptera</taxon>
        <taxon>Paraneoptera</taxon>
        <taxon>Thysanoptera</taxon>
        <taxon>Terebrantia</taxon>
        <taxon>Thripoidea</taxon>
        <taxon>Thripidae</taxon>
        <taxon>Frankliniella</taxon>
    </lineage>
</organism>
<dbReference type="RefSeq" id="XP_026272145.1">
    <property type="nucleotide sequence ID" value="XM_026416360.2"/>
</dbReference>
<feature type="region of interest" description="Disordered" evidence="1">
    <location>
        <begin position="24"/>
        <end position="45"/>
    </location>
</feature>
<evidence type="ECO:0000313" key="4">
    <source>
        <dbReference type="Proteomes" id="UP000504606"/>
    </source>
</evidence>
<feature type="signal peptide" evidence="2">
    <location>
        <begin position="1"/>
        <end position="21"/>
    </location>
</feature>
<evidence type="ECO:0000259" key="3">
    <source>
        <dbReference type="PROSITE" id="PS51465"/>
    </source>
</evidence>
<dbReference type="PROSITE" id="PS51465">
    <property type="entry name" value="KAZAL_2"/>
    <property type="match status" value="1"/>
</dbReference>
<dbReference type="AlphaFoldDB" id="A0A6J1RYY0"/>
<feature type="domain" description="Kazal-like" evidence="3">
    <location>
        <begin position="50"/>
        <end position="109"/>
    </location>
</feature>
<name>A0A6J1RYY0_FRAOC</name>
<evidence type="ECO:0000256" key="1">
    <source>
        <dbReference type="SAM" id="MobiDB-lite"/>
    </source>
</evidence>
<dbReference type="InterPro" id="IPR002350">
    <property type="entry name" value="Kazal_dom"/>
</dbReference>
<dbReference type="GeneID" id="113202230"/>
<evidence type="ECO:0000256" key="2">
    <source>
        <dbReference type="SAM" id="SignalP"/>
    </source>
</evidence>
<reference evidence="5" key="1">
    <citation type="submission" date="2025-08" db="UniProtKB">
        <authorList>
            <consortium name="RefSeq"/>
        </authorList>
    </citation>
    <scope>IDENTIFICATION</scope>
    <source>
        <tissue evidence="5">Whole organism</tissue>
    </source>
</reference>
<keyword evidence="4" id="KW-1185">Reference proteome</keyword>
<dbReference type="Proteomes" id="UP000504606">
    <property type="component" value="Unplaced"/>
</dbReference>
<accession>A0A6J1RYY0</accession>
<feature type="region of interest" description="Disordered" evidence="1">
    <location>
        <begin position="118"/>
        <end position="139"/>
    </location>
</feature>